<name>A0ABW5WVF0_9STAP</name>
<gene>
    <name evidence="2" type="ORF">ACFSX4_01960</name>
</gene>
<sequence length="61" mass="7350">MNKEIIEKLNEINAKIEKQNEMLEEYLNECKQQREDDLKIEAEETIELKDASYSKRVILHK</sequence>
<evidence type="ECO:0000313" key="2">
    <source>
        <dbReference type="EMBL" id="MFD2829213.1"/>
    </source>
</evidence>
<evidence type="ECO:0000256" key="1">
    <source>
        <dbReference type="SAM" id="Coils"/>
    </source>
</evidence>
<evidence type="ECO:0000313" key="3">
    <source>
        <dbReference type="Proteomes" id="UP001597519"/>
    </source>
</evidence>
<dbReference type="EMBL" id="JBHUOQ010000001">
    <property type="protein sequence ID" value="MFD2829213.1"/>
    <property type="molecule type" value="Genomic_DNA"/>
</dbReference>
<feature type="coiled-coil region" evidence="1">
    <location>
        <begin position="2"/>
        <end position="43"/>
    </location>
</feature>
<dbReference type="Proteomes" id="UP001597519">
    <property type="component" value="Unassembled WGS sequence"/>
</dbReference>
<protein>
    <submittedName>
        <fullName evidence="2">Uncharacterized protein</fullName>
    </submittedName>
</protein>
<dbReference type="RefSeq" id="WP_377771016.1">
    <property type="nucleotide sequence ID" value="NZ_JBHUOQ010000001.1"/>
</dbReference>
<organism evidence="2 3">
    <name type="scientific">Corticicoccus populi</name>
    <dbReference type="NCBI Taxonomy" id="1812821"/>
    <lineage>
        <taxon>Bacteria</taxon>
        <taxon>Bacillati</taxon>
        <taxon>Bacillota</taxon>
        <taxon>Bacilli</taxon>
        <taxon>Bacillales</taxon>
        <taxon>Staphylococcaceae</taxon>
        <taxon>Corticicoccus</taxon>
    </lineage>
</organism>
<proteinExistence type="predicted"/>
<comment type="caution">
    <text evidence="2">The sequence shown here is derived from an EMBL/GenBank/DDBJ whole genome shotgun (WGS) entry which is preliminary data.</text>
</comment>
<accession>A0ABW5WVF0</accession>
<keyword evidence="3" id="KW-1185">Reference proteome</keyword>
<keyword evidence="1" id="KW-0175">Coiled coil</keyword>
<reference evidence="3" key="1">
    <citation type="journal article" date="2019" name="Int. J. Syst. Evol. Microbiol.">
        <title>The Global Catalogue of Microorganisms (GCM) 10K type strain sequencing project: providing services to taxonomists for standard genome sequencing and annotation.</title>
        <authorList>
            <consortium name="The Broad Institute Genomics Platform"/>
            <consortium name="The Broad Institute Genome Sequencing Center for Infectious Disease"/>
            <person name="Wu L."/>
            <person name="Ma J."/>
        </authorList>
    </citation>
    <scope>NUCLEOTIDE SEQUENCE [LARGE SCALE GENOMIC DNA]</scope>
    <source>
        <strain evidence="3">KCTC 33575</strain>
    </source>
</reference>